<keyword evidence="9" id="KW-1185">Reference proteome</keyword>
<evidence type="ECO:0000256" key="5">
    <source>
        <dbReference type="ARBA" id="ARBA00023136"/>
    </source>
</evidence>
<dbReference type="AlphaFoldDB" id="A0A2W7IJF9"/>
<feature type="transmembrane region" description="Helical" evidence="6">
    <location>
        <begin position="156"/>
        <end position="179"/>
    </location>
</feature>
<feature type="transmembrane region" description="Helical" evidence="6">
    <location>
        <begin position="252"/>
        <end position="270"/>
    </location>
</feature>
<feature type="transmembrane region" description="Helical" evidence="6">
    <location>
        <begin position="43"/>
        <end position="64"/>
    </location>
</feature>
<dbReference type="Pfam" id="PF07690">
    <property type="entry name" value="MFS_1"/>
    <property type="match status" value="1"/>
</dbReference>
<dbReference type="PANTHER" id="PTHR43124">
    <property type="entry name" value="PURINE EFFLUX PUMP PBUE"/>
    <property type="match status" value="1"/>
</dbReference>
<protein>
    <submittedName>
        <fullName evidence="8">Putative MFS family arabinose efflux permease</fullName>
    </submittedName>
</protein>
<feature type="transmembrane region" description="Helical" evidence="6">
    <location>
        <begin position="211"/>
        <end position="232"/>
    </location>
</feature>
<name>A0A2W7IJF9_9PROT</name>
<keyword evidence="4 6" id="KW-1133">Transmembrane helix</keyword>
<evidence type="ECO:0000313" key="9">
    <source>
        <dbReference type="Proteomes" id="UP000249688"/>
    </source>
</evidence>
<dbReference type="InterPro" id="IPR011701">
    <property type="entry name" value="MFS"/>
</dbReference>
<sequence>MNVFARITLPLAGMNFINQASRTLVATIGPLLAVEYALSAGELGLLAAVFFMAYAAAQLPLGLAMDLYGPRRVQSLMALVAATGFLLCAVSVGPIWLGVGRAITGVGIAGALIALLKAHTQWLPRHAVAGATGLAVFLGAMGGLAATLPVQALLPLIGWRGAFVLLAGMGVALSLWVWLSVPHAPPGAPEPPRRRLLTEIAEIGRIFPHPVFVRLVPGIALLSALNFTWQGLWAGPWLRDVGGLGDTSRATVLMGYAAGVSVGSLLMGRLSSRLQRRGQDPMLVPFIAMGGMALCQILLLLHPFTDSRLFALVWFGFAFCGAAGPSGYAAVGQSFGPQLAGRVATAINATMLALVFLLQTAIGQILDLWPRNASGGWEAAGYGWALAMTLMLQAGTTAWAIWRRR</sequence>
<dbReference type="InterPro" id="IPR036259">
    <property type="entry name" value="MFS_trans_sf"/>
</dbReference>
<dbReference type="PROSITE" id="PS50850">
    <property type="entry name" value="MFS"/>
    <property type="match status" value="1"/>
</dbReference>
<keyword evidence="2" id="KW-1003">Cell membrane</keyword>
<evidence type="ECO:0000256" key="6">
    <source>
        <dbReference type="SAM" id="Phobius"/>
    </source>
</evidence>
<dbReference type="PANTHER" id="PTHR43124:SF3">
    <property type="entry name" value="CHLORAMPHENICOL EFFLUX PUMP RV0191"/>
    <property type="match status" value="1"/>
</dbReference>
<proteinExistence type="predicted"/>
<feature type="transmembrane region" description="Helical" evidence="6">
    <location>
        <begin position="282"/>
        <end position="304"/>
    </location>
</feature>
<feature type="transmembrane region" description="Helical" evidence="6">
    <location>
        <begin position="76"/>
        <end position="96"/>
    </location>
</feature>
<comment type="caution">
    <text evidence="8">The sequence shown here is derived from an EMBL/GenBank/DDBJ whole genome shotgun (WGS) entry which is preliminary data.</text>
</comment>
<feature type="transmembrane region" description="Helical" evidence="6">
    <location>
        <begin position="310"/>
        <end position="331"/>
    </location>
</feature>
<feature type="transmembrane region" description="Helical" evidence="6">
    <location>
        <begin position="102"/>
        <end position="120"/>
    </location>
</feature>
<keyword evidence="5 6" id="KW-0472">Membrane</keyword>
<evidence type="ECO:0000313" key="8">
    <source>
        <dbReference type="EMBL" id="PZW38653.1"/>
    </source>
</evidence>
<dbReference type="OrthoDB" id="272777at2"/>
<dbReference type="Proteomes" id="UP000249688">
    <property type="component" value="Unassembled WGS sequence"/>
</dbReference>
<dbReference type="InterPro" id="IPR050189">
    <property type="entry name" value="MFS_Efflux_Transporters"/>
</dbReference>
<feature type="transmembrane region" description="Helical" evidence="6">
    <location>
        <begin position="382"/>
        <end position="402"/>
    </location>
</feature>
<dbReference type="SUPFAM" id="SSF103473">
    <property type="entry name" value="MFS general substrate transporter"/>
    <property type="match status" value="1"/>
</dbReference>
<evidence type="ECO:0000256" key="2">
    <source>
        <dbReference type="ARBA" id="ARBA00022475"/>
    </source>
</evidence>
<accession>A0A2W7IJF9</accession>
<dbReference type="GO" id="GO:0022857">
    <property type="term" value="F:transmembrane transporter activity"/>
    <property type="evidence" value="ECO:0007669"/>
    <property type="project" value="InterPro"/>
</dbReference>
<dbReference type="EMBL" id="QKYU01000036">
    <property type="protein sequence ID" value="PZW38653.1"/>
    <property type="molecule type" value="Genomic_DNA"/>
</dbReference>
<feature type="transmembrane region" description="Helical" evidence="6">
    <location>
        <begin position="343"/>
        <end position="362"/>
    </location>
</feature>
<dbReference type="RefSeq" id="WP_111400325.1">
    <property type="nucleotide sequence ID" value="NZ_QKYU01000036.1"/>
</dbReference>
<evidence type="ECO:0000256" key="4">
    <source>
        <dbReference type="ARBA" id="ARBA00022989"/>
    </source>
</evidence>
<evidence type="ECO:0000256" key="1">
    <source>
        <dbReference type="ARBA" id="ARBA00004651"/>
    </source>
</evidence>
<dbReference type="GO" id="GO:0005886">
    <property type="term" value="C:plasma membrane"/>
    <property type="evidence" value="ECO:0007669"/>
    <property type="project" value="UniProtKB-SubCell"/>
</dbReference>
<feature type="transmembrane region" description="Helical" evidence="6">
    <location>
        <begin position="127"/>
        <end position="150"/>
    </location>
</feature>
<evidence type="ECO:0000256" key="3">
    <source>
        <dbReference type="ARBA" id="ARBA00022692"/>
    </source>
</evidence>
<feature type="domain" description="Major facilitator superfamily (MFS) profile" evidence="7">
    <location>
        <begin position="7"/>
        <end position="405"/>
    </location>
</feature>
<comment type="subcellular location">
    <subcellularLocation>
        <location evidence="1">Cell membrane</location>
        <topology evidence="1">Multi-pass membrane protein</topology>
    </subcellularLocation>
</comment>
<evidence type="ECO:0000259" key="7">
    <source>
        <dbReference type="PROSITE" id="PS50850"/>
    </source>
</evidence>
<reference evidence="8 9" key="1">
    <citation type="submission" date="2018-06" db="EMBL/GenBank/DDBJ databases">
        <title>Genomic Encyclopedia of Archaeal and Bacterial Type Strains, Phase II (KMG-II): from individual species to whole genera.</title>
        <authorList>
            <person name="Goeker M."/>
        </authorList>
    </citation>
    <scope>NUCLEOTIDE SEQUENCE [LARGE SCALE GENOMIC DNA]</scope>
    <source>
        <strain evidence="8 9">DSM 24525</strain>
    </source>
</reference>
<dbReference type="Gene3D" id="1.20.1250.20">
    <property type="entry name" value="MFS general substrate transporter like domains"/>
    <property type="match status" value="1"/>
</dbReference>
<keyword evidence="3 6" id="KW-0812">Transmembrane</keyword>
<organism evidence="8 9">
    <name type="scientific">Humitalea rosea</name>
    <dbReference type="NCBI Taxonomy" id="990373"/>
    <lineage>
        <taxon>Bacteria</taxon>
        <taxon>Pseudomonadati</taxon>
        <taxon>Pseudomonadota</taxon>
        <taxon>Alphaproteobacteria</taxon>
        <taxon>Acetobacterales</taxon>
        <taxon>Roseomonadaceae</taxon>
        <taxon>Humitalea</taxon>
    </lineage>
</organism>
<dbReference type="InterPro" id="IPR020846">
    <property type="entry name" value="MFS_dom"/>
</dbReference>
<gene>
    <name evidence="8" type="ORF">C8P66_1367</name>
</gene>